<feature type="region of interest" description="Disordered" evidence="1">
    <location>
        <begin position="154"/>
        <end position="190"/>
    </location>
</feature>
<reference evidence="2" key="1">
    <citation type="submission" date="2020-03" db="EMBL/GenBank/DDBJ databases">
        <authorList>
            <person name="Weist P."/>
        </authorList>
    </citation>
    <scope>NUCLEOTIDE SEQUENCE</scope>
</reference>
<evidence type="ECO:0000313" key="3">
    <source>
        <dbReference type="Proteomes" id="UP001153269"/>
    </source>
</evidence>
<feature type="compositionally biased region" description="Basic and acidic residues" evidence="1">
    <location>
        <begin position="77"/>
        <end position="92"/>
    </location>
</feature>
<feature type="compositionally biased region" description="Basic residues" evidence="1">
    <location>
        <begin position="171"/>
        <end position="184"/>
    </location>
</feature>
<dbReference type="AlphaFoldDB" id="A0A9N7YQV6"/>
<comment type="caution">
    <text evidence="2">The sequence shown here is derived from an EMBL/GenBank/DDBJ whole genome shotgun (WGS) entry which is preliminary data.</text>
</comment>
<organism evidence="2 3">
    <name type="scientific">Pleuronectes platessa</name>
    <name type="common">European plaice</name>
    <dbReference type="NCBI Taxonomy" id="8262"/>
    <lineage>
        <taxon>Eukaryota</taxon>
        <taxon>Metazoa</taxon>
        <taxon>Chordata</taxon>
        <taxon>Craniata</taxon>
        <taxon>Vertebrata</taxon>
        <taxon>Euteleostomi</taxon>
        <taxon>Actinopterygii</taxon>
        <taxon>Neopterygii</taxon>
        <taxon>Teleostei</taxon>
        <taxon>Neoteleostei</taxon>
        <taxon>Acanthomorphata</taxon>
        <taxon>Carangaria</taxon>
        <taxon>Pleuronectiformes</taxon>
        <taxon>Pleuronectoidei</taxon>
        <taxon>Pleuronectidae</taxon>
        <taxon>Pleuronectes</taxon>
    </lineage>
</organism>
<accession>A0A9N7YQV6</accession>
<dbReference type="EMBL" id="CADEAL010002557">
    <property type="protein sequence ID" value="CAB1441029.1"/>
    <property type="molecule type" value="Genomic_DNA"/>
</dbReference>
<name>A0A9N7YQV6_PLEPL</name>
<sequence>MDDDIDLAEAVAMTGLRLSVSVSVNPSLNPILSLSFVGRAASSRRSQQHGRADQEGGRNITLAGPWDVCRQSEHEKLPWEGGSGRRDHRVFPAERSTGLTDNKLKQPPPRRRIGCFMEQKQPDLCVVSSLIDCPGLKLLTMHCVLSEYLLERGEDKSHSSRRHTTEARAALKNRGRGSPHRQTHRERVAP</sequence>
<proteinExistence type="predicted"/>
<dbReference type="Proteomes" id="UP001153269">
    <property type="component" value="Unassembled WGS sequence"/>
</dbReference>
<feature type="region of interest" description="Disordered" evidence="1">
    <location>
        <begin position="77"/>
        <end position="109"/>
    </location>
</feature>
<gene>
    <name evidence="2" type="ORF">PLEPLA_LOCUS28819</name>
</gene>
<protein>
    <submittedName>
        <fullName evidence="2">Uncharacterized protein</fullName>
    </submittedName>
</protein>
<evidence type="ECO:0000256" key="1">
    <source>
        <dbReference type="SAM" id="MobiDB-lite"/>
    </source>
</evidence>
<keyword evidence="3" id="KW-1185">Reference proteome</keyword>
<evidence type="ECO:0000313" key="2">
    <source>
        <dbReference type="EMBL" id="CAB1441029.1"/>
    </source>
</evidence>
<feature type="compositionally biased region" description="Basic and acidic residues" evidence="1">
    <location>
        <begin position="154"/>
        <end position="166"/>
    </location>
</feature>